<comment type="similarity">
    <text evidence="1">Belongs to the peptidase S13 family.</text>
</comment>
<feature type="compositionally biased region" description="Low complexity" evidence="3">
    <location>
        <begin position="260"/>
        <end position="270"/>
    </location>
</feature>
<dbReference type="EC" id="3.4.16.4" evidence="5"/>
<dbReference type="SUPFAM" id="SSF56601">
    <property type="entry name" value="beta-lactamase/transpeptidase-like"/>
    <property type="match status" value="1"/>
</dbReference>
<keyword evidence="4" id="KW-0732">Signal</keyword>
<dbReference type="EMBL" id="FNAU01000007">
    <property type="protein sequence ID" value="SDE35484.1"/>
    <property type="molecule type" value="Genomic_DNA"/>
</dbReference>
<dbReference type="EMBL" id="JAWNFU010000001">
    <property type="protein sequence ID" value="MDY5152915.1"/>
    <property type="molecule type" value="Genomic_DNA"/>
</dbReference>
<dbReference type="GO" id="GO:0000270">
    <property type="term" value="P:peptidoglycan metabolic process"/>
    <property type="evidence" value="ECO:0007669"/>
    <property type="project" value="TreeGrafter"/>
</dbReference>
<evidence type="ECO:0000256" key="2">
    <source>
        <dbReference type="ARBA" id="ARBA00022801"/>
    </source>
</evidence>
<organism evidence="6 7">
    <name type="scientific">Actinobaculum suis</name>
    <dbReference type="NCBI Taxonomy" id="1657"/>
    <lineage>
        <taxon>Bacteria</taxon>
        <taxon>Bacillati</taxon>
        <taxon>Actinomycetota</taxon>
        <taxon>Actinomycetes</taxon>
        <taxon>Actinomycetales</taxon>
        <taxon>Actinomycetaceae</taxon>
        <taxon>Actinobaculum</taxon>
    </lineage>
</organism>
<dbReference type="RefSeq" id="WP_074662264.1">
    <property type="nucleotide sequence ID" value="NZ_FNAU01000007.1"/>
</dbReference>
<name>A0A1G7C7Y1_9ACTO</name>
<dbReference type="NCBIfam" id="TIGR00666">
    <property type="entry name" value="PBP4"/>
    <property type="match status" value="1"/>
</dbReference>
<keyword evidence="6" id="KW-0121">Carboxypeptidase</keyword>
<dbReference type="GO" id="GO:0009002">
    <property type="term" value="F:serine-type D-Ala-D-Ala carboxypeptidase activity"/>
    <property type="evidence" value="ECO:0007669"/>
    <property type="project" value="UniProtKB-EC"/>
</dbReference>
<dbReference type="Pfam" id="PF02113">
    <property type="entry name" value="Peptidase_S13"/>
    <property type="match status" value="2"/>
</dbReference>
<feature type="region of interest" description="Disordered" evidence="3">
    <location>
        <begin position="259"/>
        <end position="319"/>
    </location>
</feature>
<evidence type="ECO:0000313" key="5">
    <source>
        <dbReference type="EMBL" id="MDY5152915.1"/>
    </source>
</evidence>
<evidence type="ECO:0000256" key="3">
    <source>
        <dbReference type="SAM" id="MobiDB-lite"/>
    </source>
</evidence>
<reference evidence="5" key="3">
    <citation type="submission" date="2023-10" db="EMBL/GenBank/DDBJ databases">
        <title>Whole Genome based description of the genera Actinobaculum and Actinotignum reveals a complex phylogenetic relationship within the species included in the genus Actinotignum.</title>
        <authorList>
            <person name="Jensen C.S."/>
            <person name="Dargis R."/>
            <person name="Kemp M."/>
            <person name="Christensen J.J."/>
        </authorList>
    </citation>
    <scope>NUCLEOTIDE SEQUENCE</scope>
    <source>
        <strain evidence="5">Actinobaculum_suis_CCUG19206T</strain>
    </source>
</reference>
<dbReference type="GO" id="GO:0006508">
    <property type="term" value="P:proteolysis"/>
    <property type="evidence" value="ECO:0007669"/>
    <property type="project" value="InterPro"/>
</dbReference>
<protein>
    <submittedName>
        <fullName evidence="6">D-alanyl-D-alanine carboxypeptidase / D-alanyl-D-alanine-endopeptidase (Penicillin-binding protein 4)</fullName>
    </submittedName>
    <submittedName>
        <fullName evidence="5">D-alanyl-D-alanine carboxypeptidase/D-alanyl-D-alanine-endopeptidase</fullName>
        <ecNumber evidence="5">3.4.16.4</ecNumber>
    </submittedName>
</protein>
<keyword evidence="2 5" id="KW-0378">Hydrolase</keyword>
<reference evidence="7" key="2">
    <citation type="submission" date="2016-10" db="EMBL/GenBank/DDBJ databases">
        <authorList>
            <person name="Varghese N."/>
        </authorList>
    </citation>
    <scope>NUCLEOTIDE SEQUENCE [LARGE SCALE GENOMIC DNA]</scope>
    <source>
        <strain evidence="7">DSM 20639</strain>
    </source>
</reference>
<accession>A0A1G7C7Y1</accession>
<feature type="signal peptide" evidence="4">
    <location>
        <begin position="1"/>
        <end position="23"/>
    </location>
</feature>
<gene>
    <name evidence="5" type="primary">dacB</name>
    <name evidence="5" type="ORF">R6G71_02460</name>
    <name evidence="6" type="ORF">SAMN05421878_1076</name>
</gene>
<dbReference type="InterPro" id="IPR012338">
    <property type="entry name" value="Beta-lactam/transpept-like"/>
</dbReference>
<sequence length="500" mass="51175">MKKSYVVAGVVITLLSGYGALDAMDVVPGPLTVAPSVEPVAAYPQAATPGAATPALAPANETAEKYRPRVEQALQEFAADPRATSDLSVVVRDPASGQTLASLNPDTPRIPASNQKLLTAVAALHVLGPDTTFPTVTRLDGTTLYLVGGGDNLLSPDSGNPEGVDGHAGLGELASSTAARLKESGITSVDLRVDASLFTGPAYNTRMHPGNQAYIMEMAPLAVHGSLVPRHGYQPDPAGNAALVFADRLHEEGIEVRGVAPAPADGGDAAANRESGPQDSSGPQAGSGSEAENGADSNAAAGTRQVEKASAPETARELARVESATVRQLLDYMLTESDNTTAQTLGHLMAVATGQPADFEGAAKATRTALTELGLPLTGVEIADNSGLSDENRVTAKLQVAIIDAVYSHQDPTYGAIGAGLPVSGLNGTLDKRLGGPDTGGKIRGKTGTLAEAVSISGVLTTRSGNVLEYSILVNGLEDRSILDARAAEDEFLGKLVALE</sequence>
<proteinExistence type="inferred from homology"/>
<keyword evidence="7" id="KW-1185">Reference proteome</keyword>
<dbReference type="Proteomes" id="UP000182744">
    <property type="component" value="Unassembled WGS sequence"/>
</dbReference>
<dbReference type="PRINTS" id="PR00922">
    <property type="entry name" value="DADACBPTASE3"/>
</dbReference>
<evidence type="ECO:0000313" key="7">
    <source>
        <dbReference type="Proteomes" id="UP000182744"/>
    </source>
</evidence>
<feature type="compositionally biased region" description="Polar residues" evidence="3">
    <location>
        <begin position="275"/>
        <end position="287"/>
    </location>
</feature>
<evidence type="ECO:0000256" key="1">
    <source>
        <dbReference type="ARBA" id="ARBA00006096"/>
    </source>
</evidence>
<keyword evidence="6" id="KW-0645">Protease</keyword>
<dbReference type="Gene3D" id="3.40.710.10">
    <property type="entry name" value="DD-peptidase/beta-lactamase superfamily"/>
    <property type="match status" value="2"/>
</dbReference>
<dbReference type="PANTHER" id="PTHR30023">
    <property type="entry name" value="D-ALANYL-D-ALANINE CARBOXYPEPTIDASE"/>
    <property type="match status" value="1"/>
</dbReference>
<dbReference type="PANTHER" id="PTHR30023:SF0">
    <property type="entry name" value="PENICILLIN-SENSITIVE CARBOXYPEPTIDASE A"/>
    <property type="match status" value="1"/>
</dbReference>
<dbReference type="Proteomes" id="UP001273799">
    <property type="component" value="Unassembled WGS sequence"/>
</dbReference>
<feature type="chain" id="PRO_5010314354" evidence="4">
    <location>
        <begin position="24"/>
        <end position="500"/>
    </location>
</feature>
<dbReference type="AlphaFoldDB" id="A0A1G7C7Y1"/>
<dbReference type="InterPro" id="IPR000667">
    <property type="entry name" value="Peptidase_S13"/>
</dbReference>
<reference evidence="6" key="1">
    <citation type="submission" date="2016-10" db="EMBL/GenBank/DDBJ databases">
        <authorList>
            <person name="de Groot N.N."/>
        </authorList>
    </citation>
    <scope>NUCLEOTIDE SEQUENCE [LARGE SCALE GENOMIC DNA]</scope>
    <source>
        <strain evidence="6">DSM 20639</strain>
    </source>
</reference>
<evidence type="ECO:0000313" key="6">
    <source>
        <dbReference type="EMBL" id="SDE35484.1"/>
    </source>
</evidence>
<evidence type="ECO:0000256" key="4">
    <source>
        <dbReference type="SAM" id="SignalP"/>
    </source>
</evidence>